<dbReference type="AlphaFoldDB" id="A0A934KDH7"/>
<dbReference type="PANTHER" id="PTHR13696:SF96">
    <property type="entry name" value="COBQ_COBB_MIND_PARA NUCLEOTIDE BINDING DOMAIN-CONTAINING PROTEIN"/>
    <property type="match status" value="1"/>
</dbReference>
<comment type="caution">
    <text evidence="2">The sequence shown here is derived from an EMBL/GenBank/DDBJ whole genome shotgun (WGS) entry which is preliminary data.</text>
</comment>
<evidence type="ECO:0000313" key="2">
    <source>
        <dbReference type="EMBL" id="MBJ7600458.1"/>
    </source>
</evidence>
<proteinExistence type="predicted"/>
<dbReference type="InterPro" id="IPR002586">
    <property type="entry name" value="CobQ/CobB/MinD/ParA_Nub-bd_dom"/>
</dbReference>
<evidence type="ECO:0000259" key="1">
    <source>
        <dbReference type="Pfam" id="PF01656"/>
    </source>
</evidence>
<name>A0A934KDH7_9BACT</name>
<accession>A0A934KDH7</accession>
<dbReference type="RefSeq" id="WP_338204296.1">
    <property type="nucleotide sequence ID" value="NZ_JAEKNR010000207.1"/>
</dbReference>
<organism evidence="2 3">
    <name type="scientific">Candidatus Nephthysia bennettiae</name>
    <dbReference type="NCBI Taxonomy" id="3127016"/>
    <lineage>
        <taxon>Bacteria</taxon>
        <taxon>Bacillati</taxon>
        <taxon>Candidatus Dormiibacterota</taxon>
        <taxon>Candidatus Dormibacteria</taxon>
        <taxon>Candidatus Dormibacterales</taxon>
        <taxon>Candidatus Dormibacteraceae</taxon>
        <taxon>Candidatus Nephthysia</taxon>
    </lineage>
</organism>
<dbReference type="PIRSF" id="PIRSF009320">
    <property type="entry name" value="Nuc_binding_HP_1000"/>
    <property type="match status" value="1"/>
</dbReference>
<dbReference type="CDD" id="cd02042">
    <property type="entry name" value="ParAB_family"/>
    <property type="match status" value="1"/>
</dbReference>
<sequence>MRIAVLNLKGGTGKTTSAVFLATGLSRQGRTLLVDADPQGSALDWSEAAGQMPFPTIGLPVRDLHRRIDEVAKGYAHVVIDTPPGEGDRPIARSAAMAVDLVVVPLSPWLIEATRIRPTLELLADIEAQHQVAVRVLLNRVRHGTKSAEAARAVLGAEFGLPVMEACVPLREAYGNSFGLVLTHLADYEAVTTELIAWRAAA</sequence>
<dbReference type="InterPro" id="IPR027417">
    <property type="entry name" value="P-loop_NTPase"/>
</dbReference>
<dbReference type="EMBL" id="JAEKNR010000207">
    <property type="protein sequence ID" value="MBJ7600458.1"/>
    <property type="molecule type" value="Genomic_DNA"/>
</dbReference>
<gene>
    <name evidence="2" type="ORF">JF922_20600</name>
</gene>
<dbReference type="PANTHER" id="PTHR13696">
    <property type="entry name" value="P-LOOP CONTAINING NUCLEOSIDE TRIPHOSPHATE HYDROLASE"/>
    <property type="match status" value="1"/>
</dbReference>
<keyword evidence="3" id="KW-1185">Reference proteome</keyword>
<dbReference type="InterPro" id="IPR050678">
    <property type="entry name" value="DNA_Partitioning_ATPase"/>
</dbReference>
<dbReference type="SUPFAM" id="SSF52540">
    <property type="entry name" value="P-loop containing nucleoside triphosphate hydrolases"/>
    <property type="match status" value="1"/>
</dbReference>
<reference evidence="2" key="1">
    <citation type="submission" date="2020-10" db="EMBL/GenBank/DDBJ databases">
        <title>Ca. Dormibacterota MAGs.</title>
        <authorList>
            <person name="Montgomery K."/>
        </authorList>
    </citation>
    <scope>NUCLEOTIDE SEQUENCE [LARGE SCALE GENOMIC DNA]</scope>
    <source>
        <strain evidence="2">SC8812_S17_10</strain>
    </source>
</reference>
<protein>
    <submittedName>
        <fullName evidence="2">ParA family protein</fullName>
    </submittedName>
</protein>
<dbReference type="Pfam" id="PF01656">
    <property type="entry name" value="CbiA"/>
    <property type="match status" value="1"/>
</dbReference>
<feature type="domain" description="CobQ/CobB/MinD/ParA nucleotide binding" evidence="1">
    <location>
        <begin position="3"/>
        <end position="174"/>
    </location>
</feature>
<dbReference type="Gene3D" id="3.40.50.300">
    <property type="entry name" value="P-loop containing nucleotide triphosphate hydrolases"/>
    <property type="match status" value="1"/>
</dbReference>
<dbReference type="Proteomes" id="UP000612893">
    <property type="component" value="Unassembled WGS sequence"/>
</dbReference>
<evidence type="ECO:0000313" key="3">
    <source>
        <dbReference type="Proteomes" id="UP000612893"/>
    </source>
</evidence>